<feature type="compositionally biased region" description="Polar residues" evidence="1">
    <location>
        <begin position="34"/>
        <end position="50"/>
    </location>
</feature>
<dbReference type="STRING" id="392421.SAMN04488694_14417"/>
<dbReference type="EMBL" id="FOIC01000044">
    <property type="protein sequence ID" value="SEU09921.1"/>
    <property type="molecule type" value="Genomic_DNA"/>
</dbReference>
<proteinExistence type="predicted"/>
<keyword evidence="3" id="KW-1185">Reference proteome</keyword>
<reference evidence="3" key="1">
    <citation type="submission" date="2016-10" db="EMBL/GenBank/DDBJ databases">
        <authorList>
            <person name="Varghese N."/>
            <person name="Submissions S."/>
        </authorList>
    </citation>
    <scope>NUCLEOTIDE SEQUENCE [LARGE SCALE GENOMIC DNA]</scope>
    <source>
        <strain evidence="3">CDM_6</strain>
    </source>
</reference>
<gene>
    <name evidence="2" type="ORF">SAMN04488694_14417</name>
</gene>
<dbReference type="Proteomes" id="UP000199320">
    <property type="component" value="Unassembled WGS sequence"/>
</dbReference>
<evidence type="ECO:0008006" key="4">
    <source>
        <dbReference type="Google" id="ProtNLM"/>
    </source>
</evidence>
<dbReference type="RefSeq" id="WP_175542260.1">
    <property type="nucleotide sequence ID" value="NZ_FOIC01000044.1"/>
</dbReference>
<dbReference type="AlphaFoldDB" id="A0A1I0JI64"/>
<feature type="compositionally biased region" description="Low complexity" evidence="1">
    <location>
        <begin position="66"/>
        <end position="80"/>
    </location>
</feature>
<dbReference type="OrthoDB" id="169107at2157"/>
<sequence length="324" mass="34258">MERRAFLTTVSVGLTTAVAGCTSQASPSEEENKTNSQPSTEIQDSTQTETKIGAEKTLIREGSTAERTLGTGSLTEGGLRTPHHVVLTNQTGETQTATFVIMQSNSSVLNEQFELESAATVVATLTDLGTYDTQVTVPKTDTTESVTIGPGQFSCNVTRTTVGMQADGSLDSTVLSTRMACPSVITEHVAAGGSTSYTLGDESVLQDTGKGTHNVMLRNPTDQVWTGRIIVKSGSTTQLDGVYTIEANGTVLLTLSESNTYQIHMSILETDTTKTEQVSPENFDCNQSSTRVVINNEGGLEAKTLSTLMACPDDSSTATNNTSS</sequence>
<accession>A0A1I0JI64</accession>
<organism evidence="2 3">
    <name type="scientific">Natrinema hispanicum</name>
    <dbReference type="NCBI Taxonomy" id="392421"/>
    <lineage>
        <taxon>Archaea</taxon>
        <taxon>Methanobacteriati</taxon>
        <taxon>Methanobacteriota</taxon>
        <taxon>Stenosarchaea group</taxon>
        <taxon>Halobacteria</taxon>
        <taxon>Halobacteriales</taxon>
        <taxon>Natrialbaceae</taxon>
        <taxon>Natrinema</taxon>
    </lineage>
</organism>
<name>A0A1I0JI64_9EURY</name>
<feature type="region of interest" description="Disordered" evidence="1">
    <location>
        <begin position="62"/>
        <end position="82"/>
    </location>
</feature>
<evidence type="ECO:0000313" key="3">
    <source>
        <dbReference type="Proteomes" id="UP000199320"/>
    </source>
</evidence>
<dbReference type="PROSITE" id="PS51257">
    <property type="entry name" value="PROKAR_LIPOPROTEIN"/>
    <property type="match status" value="1"/>
</dbReference>
<feature type="region of interest" description="Disordered" evidence="1">
    <location>
        <begin position="21"/>
        <end position="50"/>
    </location>
</feature>
<evidence type="ECO:0000256" key="1">
    <source>
        <dbReference type="SAM" id="MobiDB-lite"/>
    </source>
</evidence>
<evidence type="ECO:0000313" key="2">
    <source>
        <dbReference type="EMBL" id="SEU09921.1"/>
    </source>
</evidence>
<protein>
    <recommendedName>
        <fullName evidence="4">Lipoprotein</fullName>
    </recommendedName>
</protein>